<feature type="transmembrane region" description="Helical" evidence="2">
    <location>
        <begin position="176"/>
        <end position="196"/>
    </location>
</feature>
<dbReference type="KEGG" id="dya:Dyak_GE10208"/>
<evidence type="ECO:0008006" key="6">
    <source>
        <dbReference type="Google" id="ProtNLM"/>
    </source>
</evidence>
<dbReference type="PANTHER" id="PTHR21879">
    <property type="entry name" value="FI03362P-RELATED-RELATED"/>
    <property type="match status" value="1"/>
</dbReference>
<dbReference type="Proteomes" id="UP000002282">
    <property type="component" value="Chromosome 3R"/>
</dbReference>
<feature type="chain" id="PRO_5002819052" description="Osiris 20" evidence="3">
    <location>
        <begin position="27"/>
        <end position="281"/>
    </location>
</feature>
<evidence type="ECO:0000256" key="3">
    <source>
        <dbReference type="SAM" id="SignalP"/>
    </source>
</evidence>
<dbReference type="OMA" id="PQWEPAS"/>
<accession>B4PVP7</accession>
<reference evidence="4 5" key="1">
    <citation type="journal article" date="2007" name="Nature">
        <title>Evolution of genes and genomes on the Drosophila phylogeny.</title>
        <authorList>
            <consortium name="Drosophila 12 Genomes Consortium"/>
            <person name="Clark A.G."/>
            <person name="Eisen M.B."/>
            <person name="Smith D.R."/>
            <person name="Bergman C.M."/>
            <person name="Oliver B."/>
            <person name="Markow T.A."/>
            <person name="Kaufman T.C."/>
            <person name="Kellis M."/>
            <person name="Gelbart W."/>
            <person name="Iyer V.N."/>
            <person name="Pollard D.A."/>
            <person name="Sackton T.B."/>
            <person name="Larracuente A.M."/>
            <person name="Singh N.D."/>
            <person name="Abad J.P."/>
            <person name="Abt D.N."/>
            <person name="Adryan B."/>
            <person name="Aguade M."/>
            <person name="Akashi H."/>
            <person name="Anderson W.W."/>
            <person name="Aquadro C.F."/>
            <person name="Ardell D.H."/>
            <person name="Arguello R."/>
            <person name="Artieri C.G."/>
            <person name="Barbash D.A."/>
            <person name="Barker D."/>
            <person name="Barsanti P."/>
            <person name="Batterham P."/>
            <person name="Batzoglou S."/>
            <person name="Begun D."/>
            <person name="Bhutkar A."/>
            <person name="Blanco E."/>
            <person name="Bosak S.A."/>
            <person name="Bradley R.K."/>
            <person name="Brand A.D."/>
            <person name="Brent M.R."/>
            <person name="Brooks A.N."/>
            <person name="Brown R.H."/>
            <person name="Butlin R.K."/>
            <person name="Caggese C."/>
            <person name="Calvi B.R."/>
            <person name="Bernardo de Carvalho A."/>
            <person name="Caspi A."/>
            <person name="Castrezana S."/>
            <person name="Celniker S.E."/>
            <person name="Chang J.L."/>
            <person name="Chapple C."/>
            <person name="Chatterji S."/>
            <person name="Chinwalla A."/>
            <person name="Civetta A."/>
            <person name="Clifton S.W."/>
            <person name="Comeron J.M."/>
            <person name="Costello J.C."/>
            <person name="Coyne J.A."/>
            <person name="Daub J."/>
            <person name="David R.G."/>
            <person name="Delcher A.L."/>
            <person name="Delehaunty K."/>
            <person name="Do C.B."/>
            <person name="Ebling H."/>
            <person name="Edwards K."/>
            <person name="Eickbush T."/>
            <person name="Evans J.D."/>
            <person name="Filipski A."/>
            <person name="Findeiss S."/>
            <person name="Freyhult E."/>
            <person name="Fulton L."/>
            <person name="Fulton R."/>
            <person name="Garcia A.C."/>
            <person name="Gardiner A."/>
            <person name="Garfield D.A."/>
            <person name="Garvin B.E."/>
            <person name="Gibson G."/>
            <person name="Gilbert D."/>
            <person name="Gnerre S."/>
            <person name="Godfrey J."/>
            <person name="Good R."/>
            <person name="Gotea V."/>
            <person name="Gravely B."/>
            <person name="Greenberg A.J."/>
            <person name="Griffiths-Jones S."/>
            <person name="Gross S."/>
            <person name="Guigo R."/>
            <person name="Gustafson E.A."/>
            <person name="Haerty W."/>
            <person name="Hahn M.W."/>
            <person name="Halligan D.L."/>
            <person name="Halpern A.L."/>
            <person name="Halter G.M."/>
            <person name="Han M.V."/>
            <person name="Heger A."/>
            <person name="Hillier L."/>
            <person name="Hinrichs A.S."/>
            <person name="Holmes I."/>
            <person name="Hoskins R.A."/>
            <person name="Hubisz M.J."/>
            <person name="Hultmark D."/>
            <person name="Huntley M.A."/>
            <person name="Jaffe D.B."/>
            <person name="Jagadeeshan S."/>
            <person name="Jeck W.R."/>
            <person name="Johnson J."/>
            <person name="Jones C.D."/>
            <person name="Jordan W.C."/>
            <person name="Karpen G.H."/>
            <person name="Kataoka E."/>
            <person name="Keightley P.D."/>
            <person name="Kheradpour P."/>
            <person name="Kirkness E.F."/>
            <person name="Koerich L.B."/>
            <person name="Kristiansen K."/>
            <person name="Kudrna D."/>
            <person name="Kulathinal R.J."/>
            <person name="Kumar S."/>
            <person name="Kwok R."/>
            <person name="Lander E."/>
            <person name="Langley C.H."/>
            <person name="Lapoint R."/>
            <person name="Lazzaro B.P."/>
            <person name="Lee S.J."/>
            <person name="Levesque L."/>
            <person name="Li R."/>
            <person name="Lin C.F."/>
            <person name="Lin M.F."/>
            <person name="Lindblad-Toh K."/>
            <person name="Llopart A."/>
            <person name="Long M."/>
            <person name="Low L."/>
            <person name="Lozovsky E."/>
            <person name="Lu J."/>
            <person name="Luo M."/>
            <person name="Machado C.A."/>
            <person name="Makalowski W."/>
            <person name="Marzo M."/>
            <person name="Matsuda M."/>
            <person name="Matzkin L."/>
            <person name="McAllister B."/>
            <person name="McBride C.S."/>
            <person name="McKernan B."/>
            <person name="McKernan K."/>
            <person name="Mendez-Lago M."/>
            <person name="Minx P."/>
            <person name="Mollenhauer M.U."/>
            <person name="Montooth K."/>
            <person name="Mount S.M."/>
            <person name="Mu X."/>
            <person name="Myers E."/>
            <person name="Negre B."/>
            <person name="Newfeld S."/>
            <person name="Nielsen R."/>
            <person name="Noor M.A."/>
            <person name="O'Grady P."/>
            <person name="Pachter L."/>
            <person name="Papaceit M."/>
            <person name="Parisi M.J."/>
            <person name="Parisi M."/>
            <person name="Parts L."/>
            <person name="Pedersen J.S."/>
            <person name="Pesole G."/>
            <person name="Phillippy A.M."/>
            <person name="Ponting C.P."/>
            <person name="Pop M."/>
            <person name="Porcelli D."/>
            <person name="Powell J.R."/>
            <person name="Prohaska S."/>
            <person name="Pruitt K."/>
            <person name="Puig M."/>
            <person name="Quesneville H."/>
            <person name="Ram K.R."/>
            <person name="Rand D."/>
            <person name="Rasmussen M.D."/>
            <person name="Reed L.K."/>
            <person name="Reenan R."/>
            <person name="Reily A."/>
            <person name="Remington K.A."/>
            <person name="Rieger T.T."/>
            <person name="Ritchie M.G."/>
            <person name="Robin C."/>
            <person name="Rogers Y.H."/>
            <person name="Rohde C."/>
            <person name="Rozas J."/>
            <person name="Rubenfield M.J."/>
            <person name="Ruiz A."/>
            <person name="Russo S."/>
            <person name="Salzberg S.L."/>
            <person name="Sanchez-Gracia A."/>
            <person name="Saranga D.J."/>
            <person name="Sato H."/>
            <person name="Schaeffer S.W."/>
            <person name="Schatz M.C."/>
            <person name="Schlenke T."/>
            <person name="Schwartz R."/>
            <person name="Segarra C."/>
            <person name="Singh R.S."/>
            <person name="Sirot L."/>
            <person name="Sirota M."/>
            <person name="Sisneros N.B."/>
            <person name="Smith C.D."/>
            <person name="Smith T.F."/>
            <person name="Spieth J."/>
            <person name="Stage D.E."/>
            <person name="Stark A."/>
            <person name="Stephan W."/>
            <person name="Strausberg R.L."/>
            <person name="Strempel S."/>
            <person name="Sturgill D."/>
            <person name="Sutton G."/>
            <person name="Sutton G.G."/>
            <person name="Tao W."/>
            <person name="Teichmann S."/>
            <person name="Tobari Y.N."/>
            <person name="Tomimura Y."/>
            <person name="Tsolas J.M."/>
            <person name="Valente V.L."/>
            <person name="Venter E."/>
            <person name="Venter J.C."/>
            <person name="Vicario S."/>
            <person name="Vieira F.G."/>
            <person name="Vilella A.J."/>
            <person name="Villasante A."/>
            <person name="Walenz B."/>
            <person name="Wang J."/>
            <person name="Wasserman M."/>
            <person name="Watts T."/>
            <person name="Wilson D."/>
            <person name="Wilson R.K."/>
            <person name="Wing R.A."/>
            <person name="Wolfner M.F."/>
            <person name="Wong A."/>
            <person name="Wong G.K."/>
            <person name="Wu C.I."/>
            <person name="Wu G."/>
            <person name="Yamamoto D."/>
            <person name="Yang H.P."/>
            <person name="Yang S.P."/>
            <person name="Yorke J.A."/>
            <person name="Yoshida K."/>
            <person name="Zdobnov E."/>
            <person name="Zhang P."/>
            <person name="Zhang Y."/>
            <person name="Zimin A.V."/>
            <person name="Baldwin J."/>
            <person name="Abdouelleil A."/>
            <person name="Abdulkadir J."/>
            <person name="Abebe A."/>
            <person name="Abera B."/>
            <person name="Abreu J."/>
            <person name="Acer S.C."/>
            <person name="Aftuck L."/>
            <person name="Alexander A."/>
            <person name="An P."/>
            <person name="Anderson E."/>
            <person name="Anderson S."/>
            <person name="Arachi H."/>
            <person name="Azer M."/>
            <person name="Bachantsang P."/>
            <person name="Barry A."/>
            <person name="Bayul T."/>
            <person name="Berlin A."/>
            <person name="Bessette D."/>
            <person name="Bloom T."/>
            <person name="Blye J."/>
            <person name="Boguslavskiy L."/>
            <person name="Bonnet C."/>
            <person name="Boukhgalter B."/>
            <person name="Bourzgui I."/>
            <person name="Brown A."/>
            <person name="Cahill P."/>
            <person name="Channer S."/>
            <person name="Cheshatsang Y."/>
            <person name="Chuda L."/>
            <person name="Citroen M."/>
            <person name="Collymore A."/>
            <person name="Cooke P."/>
            <person name="Costello M."/>
            <person name="D'Aco K."/>
            <person name="Daza R."/>
            <person name="De Haan G."/>
            <person name="DeGray S."/>
            <person name="DeMaso C."/>
            <person name="Dhargay N."/>
            <person name="Dooley K."/>
            <person name="Dooley E."/>
            <person name="Doricent M."/>
            <person name="Dorje P."/>
            <person name="Dorjee K."/>
            <person name="Dupes A."/>
            <person name="Elong R."/>
            <person name="Falk J."/>
            <person name="Farina A."/>
            <person name="Faro S."/>
            <person name="Ferguson D."/>
            <person name="Fisher S."/>
            <person name="Foley C.D."/>
            <person name="Franke A."/>
            <person name="Friedrich D."/>
            <person name="Gadbois L."/>
            <person name="Gearin G."/>
            <person name="Gearin C.R."/>
            <person name="Giannoukos G."/>
            <person name="Goode T."/>
            <person name="Graham J."/>
            <person name="Grandbois E."/>
            <person name="Grewal S."/>
            <person name="Gyaltsen K."/>
            <person name="Hafez N."/>
            <person name="Hagos B."/>
            <person name="Hall J."/>
            <person name="Henson C."/>
            <person name="Hollinger A."/>
            <person name="Honan T."/>
            <person name="Huard M.D."/>
            <person name="Hughes L."/>
            <person name="Hurhula B."/>
            <person name="Husby M.E."/>
            <person name="Kamat A."/>
            <person name="Kanga B."/>
            <person name="Kashin S."/>
            <person name="Khazanovich D."/>
            <person name="Kisner P."/>
            <person name="Lance K."/>
            <person name="Lara M."/>
            <person name="Lee W."/>
            <person name="Lennon N."/>
            <person name="Letendre F."/>
            <person name="LeVine R."/>
            <person name="Lipovsky A."/>
            <person name="Liu X."/>
            <person name="Liu J."/>
            <person name="Liu S."/>
            <person name="Lokyitsang T."/>
            <person name="Lokyitsang Y."/>
            <person name="Lubonja R."/>
            <person name="Lui A."/>
            <person name="MacDonald P."/>
            <person name="Magnisalis V."/>
            <person name="Maru K."/>
            <person name="Matthews C."/>
            <person name="McCusker W."/>
            <person name="McDonough S."/>
            <person name="Mehta T."/>
            <person name="Meldrim J."/>
            <person name="Meneus L."/>
            <person name="Mihai O."/>
            <person name="Mihalev A."/>
            <person name="Mihova T."/>
            <person name="Mittelman R."/>
            <person name="Mlenga V."/>
            <person name="Montmayeur A."/>
            <person name="Mulrain L."/>
            <person name="Navidi A."/>
            <person name="Naylor J."/>
            <person name="Negash T."/>
            <person name="Nguyen T."/>
            <person name="Nguyen N."/>
            <person name="Nicol R."/>
            <person name="Norbu C."/>
            <person name="Norbu N."/>
            <person name="Novod N."/>
            <person name="O'Neill B."/>
            <person name="Osman S."/>
            <person name="Markiewicz E."/>
            <person name="Oyono O.L."/>
            <person name="Patti C."/>
            <person name="Phunkhang P."/>
            <person name="Pierre F."/>
            <person name="Priest M."/>
            <person name="Raghuraman S."/>
            <person name="Rege F."/>
            <person name="Reyes R."/>
            <person name="Rise C."/>
            <person name="Rogov P."/>
            <person name="Ross K."/>
            <person name="Ryan E."/>
            <person name="Settipalli S."/>
            <person name="Shea T."/>
            <person name="Sherpa N."/>
            <person name="Shi L."/>
            <person name="Shih D."/>
            <person name="Sparrow T."/>
            <person name="Spaulding J."/>
            <person name="Stalker J."/>
            <person name="Stange-Thomann N."/>
            <person name="Stavropoulos S."/>
            <person name="Stone C."/>
            <person name="Strader C."/>
            <person name="Tesfaye S."/>
            <person name="Thomson T."/>
            <person name="Thoulutsang Y."/>
            <person name="Thoulutsang D."/>
            <person name="Topham K."/>
            <person name="Topping I."/>
            <person name="Tsamla T."/>
            <person name="Vassiliev H."/>
            <person name="Vo A."/>
            <person name="Wangchuk T."/>
            <person name="Wangdi T."/>
            <person name="Weiand M."/>
            <person name="Wilkinson J."/>
            <person name="Wilson A."/>
            <person name="Yadav S."/>
            <person name="Young G."/>
            <person name="Yu Q."/>
            <person name="Zembek L."/>
            <person name="Zhong D."/>
            <person name="Zimmer A."/>
            <person name="Zwirko Z."/>
            <person name="Jaffe D.B."/>
            <person name="Alvarez P."/>
            <person name="Brockman W."/>
            <person name="Butler J."/>
            <person name="Chin C."/>
            <person name="Gnerre S."/>
            <person name="Grabherr M."/>
            <person name="Kleber M."/>
            <person name="Mauceli E."/>
            <person name="MacCallum I."/>
        </authorList>
    </citation>
    <scope>NUCLEOTIDE SEQUENCE [LARGE SCALE GENOMIC DNA]</scope>
    <source>
        <strain evidence="5">Tai18E2 / Tucson 14021-0261.01</strain>
    </source>
</reference>
<keyword evidence="5" id="KW-1185">Reference proteome</keyword>
<evidence type="ECO:0000313" key="4">
    <source>
        <dbReference type="EMBL" id="EDW97856.1"/>
    </source>
</evidence>
<feature type="region of interest" description="Disordered" evidence="1">
    <location>
        <begin position="252"/>
        <end position="281"/>
    </location>
</feature>
<dbReference type="EMBL" id="CM000160">
    <property type="protein sequence ID" value="EDW97856.1"/>
    <property type="molecule type" value="Genomic_DNA"/>
</dbReference>
<dbReference type="GO" id="GO:0007424">
    <property type="term" value="P:open tracheal system development"/>
    <property type="evidence" value="ECO:0007669"/>
    <property type="project" value="EnsemblMetazoa"/>
</dbReference>
<dbReference type="InterPro" id="IPR012464">
    <property type="entry name" value="DUF1676"/>
</dbReference>
<sequence length="281" mass="30347">MAFRSTSLLAFGCALLLVVATTSVSGAAIENAVTPRIHSSDELISTIVDKCFHANAMHCLKEKVLTYLDTVANVEEEVSGRALGDDVIDKVIVDRLGRILNTNEMRLQLPQTFFAGSVVTYRSDRGFDLELPKDEGRAEKKNKDKLFLPLLLLMKFKLKVIMPILLALIGLKATKALILSKIAIKLVLGFLIYNLIQKLGGMKMNMVPMPAPVPASEYGVPSTTASSYDPSSWEPMSGGPYARWDSQNLAYSSYHPSSSSSYSSGSSSGSSGSSSSYSSSS</sequence>
<dbReference type="PANTHER" id="PTHR21879:SF2">
    <property type="entry name" value="OSIRIS 20"/>
    <property type="match status" value="1"/>
</dbReference>
<keyword evidence="2" id="KW-0812">Transmembrane</keyword>
<feature type="signal peptide" evidence="3">
    <location>
        <begin position="1"/>
        <end position="26"/>
    </location>
</feature>
<evidence type="ECO:0000313" key="5">
    <source>
        <dbReference type="Proteomes" id="UP000002282"/>
    </source>
</evidence>
<dbReference type="OrthoDB" id="6631139at2759"/>
<protein>
    <recommendedName>
        <fullName evidence="6">Osiris 20</fullName>
    </recommendedName>
</protein>
<dbReference type="GO" id="GO:0016020">
    <property type="term" value="C:membrane"/>
    <property type="evidence" value="ECO:0007669"/>
    <property type="project" value="TreeGrafter"/>
</dbReference>
<dbReference type="Pfam" id="PF07898">
    <property type="entry name" value="DUF1676"/>
    <property type="match status" value="1"/>
</dbReference>
<proteinExistence type="predicted"/>
<keyword evidence="2" id="KW-1133">Transmembrane helix</keyword>
<keyword evidence="3" id="KW-0732">Signal</keyword>
<reference evidence="4 5" key="2">
    <citation type="journal article" date="2007" name="PLoS Biol.">
        <title>Principles of genome evolution in the Drosophila melanogaster species group.</title>
        <authorList>
            <person name="Ranz J.M."/>
            <person name="Maurin D."/>
            <person name="Chan Y.S."/>
            <person name="von Grotthuss M."/>
            <person name="Hillier L.W."/>
            <person name="Roote J."/>
            <person name="Ashburner M."/>
            <person name="Bergman C.M."/>
        </authorList>
    </citation>
    <scope>NUCLEOTIDE SEQUENCE [LARGE SCALE GENOMIC DNA]</scope>
    <source>
        <strain evidence="5">Tai18E2 / Tucson 14021-0261.01</strain>
    </source>
</reference>
<evidence type="ECO:0000256" key="2">
    <source>
        <dbReference type="SAM" id="Phobius"/>
    </source>
</evidence>
<dbReference type="HOGENOM" id="CLU_082832_0_0_1"/>
<organism evidence="4 5">
    <name type="scientific">Drosophila yakuba</name>
    <name type="common">Fruit fly</name>
    <dbReference type="NCBI Taxonomy" id="7245"/>
    <lineage>
        <taxon>Eukaryota</taxon>
        <taxon>Metazoa</taxon>
        <taxon>Ecdysozoa</taxon>
        <taxon>Arthropoda</taxon>
        <taxon>Hexapoda</taxon>
        <taxon>Insecta</taxon>
        <taxon>Pterygota</taxon>
        <taxon>Neoptera</taxon>
        <taxon>Endopterygota</taxon>
        <taxon>Diptera</taxon>
        <taxon>Brachycera</taxon>
        <taxon>Muscomorpha</taxon>
        <taxon>Ephydroidea</taxon>
        <taxon>Drosophilidae</taxon>
        <taxon>Drosophila</taxon>
        <taxon>Sophophora</taxon>
    </lineage>
</organism>
<name>B4PVP7_DROYA</name>
<dbReference type="AlphaFoldDB" id="B4PVP7"/>
<dbReference type="PhylomeDB" id="B4PVP7"/>
<dbReference type="eggNOG" id="ENOG502S0D3">
    <property type="taxonomic scope" value="Eukaryota"/>
</dbReference>
<keyword evidence="2" id="KW-0472">Membrane</keyword>
<feature type="transmembrane region" description="Helical" evidence="2">
    <location>
        <begin position="146"/>
        <end position="169"/>
    </location>
</feature>
<evidence type="ECO:0000256" key="1">
    <source>
        <dbReference type="SAM" id="MobiDB-lite"/>
    </source>
</evidence>
<gene>
    <name evidence="4" type="primary">Dyak\GE10208</name>
    <name evidence="4" type="synonym">Dyak\CG15188</name>
    <name evidence="4" type="synonym">dyak_GLEANR_10153</name>
    <name evidence="4" type="synonym">GE10208</name>
    <name evidence="4" type="ORF">Dyak_GE10208</name>
</gene>